<protein>
    <submittedName>
        <fullName evidence="2">NVEALA domain-containing protein</fullName>
    </submittedName>
</protein>
<name>A0AAN6BD65_BACFG</name>
<sequence>MRTKVKVMIAFIAVIAVSFIGYNVYKAQSTKLLSDIAMANVEALATPEGDDWVKENLDTTCAYCINMVGGHGVFFYCQYGTGSCYNTICTSGYCW</sequence>
<organism evidence="2 3">
    <name type="scientific">Bacteroides fragilis</name>
    <dbReference type="NCBI Taxonomy" id="817"/>
    <lineage>
        <taxon>Bacteria</taxon>
        <taxon>Pseudomonadati</taxon>
        <taxon>Bacteroidota</taxon>
        <taxon>Bacteroidia</taxon>
        <taxon>Bacteroidales</taxon>
        <taxon>Bacteroidaceae</taxon>
        <taxon>Bacteroides</taxon>
    </lineage>
</organism>
<feature type="transmembrane region" description="Helical" evidence="1">
    <location>
        <begin position="7"/>
        <end position="25"/>
    </location>
</feature>
<evidence type="ECO:0000313" key="2">
    <source>
        <dbReference type="EMBL" id="UVR57574.1"/>
    </source>
</evidence>
<dbReference type="AlphaFoldDB" id="A0AAN6BD65"/>
<reference evidence="2" key="1">
    <citation type="submission" date="2022-08" db="EMBL/GenBank/DDBJ databases">
        <title>Genome Sequencing of Bacteroides fragilis Group Isolates with Nanopore Technology.</title>
        <authorList>
            <person name="Tisza M.J."/>
            <person name="Smith D."/>
            <person name="Dekker J.P."/>
        </authorList>
    </citation>
    <scope>NUCLEOTIDE SEQUENCE</scope>
    <source>
        <strain evidence="2">BFG-70</strain>
    </source>
</reference>
<gene>
    <name evidence="2" type="ORF">NXX45_05830</name>
</gene>
<dbReference type="RefSeq" id="WP_008658268.1">
    <property type="nucleotide sequence ID" value="NZ_CABKOU010000002.1"/>
</dbReference>
<proteinExistence type="predicted"/>
<keyword evidence="1" id="KW-0812">Transmembrane</keyword>
<accession>A0AAN6BD65</accession>
<dbReference type="Proteomes" id="UP001060330">
    <property type="component" value="Chromosome"/>
</dbReference>
<evidence type="ECO:0000313" key="3">
    <source>
        <dbReference type="Proteomes" id="UP001060330"/>
    </source>
</evidence>
<evidence type="ECO:0000256" key="1">
    <source>
        <dbReference type="SAM" id="Phobius"/>
    </source>
</evidence>
<dbReference type="Pfam" id="PF14055">
    <property type="entry name" value="NVEALA"/>
    <property type="match status" value="1"/>
</dbReference>
<dbReference type="EMBL" id="CP103216">
    <property type="protein sequence ID" value="UVR57574.1"/>
    <property type="molecule type" value="Genomic_DNA"/>
</dbReference>
<keyword evidence="1" id="KW-1133">Transmembrane helix</keyword>
<keyword evidence="1" id="KW-0472">Membrane</keyword>
<dbReference type="InterPro" id="IPR025905">
    <property type="entry name" value="NVEALA"/>
</dbReference>